<sequence length="656" mass="73453">MARVLYNFDMEPTILIPKIEPNKIEVIQKSKFNLKSKFVIVPVVILAIIILLTAPVLVFVAKANKAYKQILPIVENLNIKDTNKIKNDLTLVKTTVSELQTSYKLFSWMKIFPGLGKYIDDLGHSIKAGIYVIDATEITLTTVEPYLSVLGFSDSGKDNTQTSQERIDFVINSIPEILPKAGEISEKFKKAEEEMSNINPSDYPEKFKGIALREKLKKGLDLFNEISGYISESKPLLEATPYLLGVDSDRTYLVLFQNDKELRATGGFLTAYSIMKVSKAKFEPVSSDDIYNLDAKYKPSLPAPQAVVDLIKGPYVLSQNIRLRDMNYSPDFKVAMDLFSEEANDVGLKNVDGIIAVDTGLLVNLLDALGEIGVPGFGNFSTKIEPKCNCPQVIYELESFADVEGPIIWDPLTGKIILRPKNSDNRKKIIGPLMNSILANAFGSTKDKLSKLINAVFKSVTEKHVLFYLHDLDAQKAVEGFGIAGRMETGTSDYLHINDSNLGGRKSNLYVKQEVEQEIEVTKDGSIEKTVTITYKNPEKHDGWLNSVLPNWVRIYVPEGSKLVEIEGLEKQYETTTELGKTVFSGYFKLRPEGVSKVIFKYSLPFKKSSLPAQAGDYKMLIQKQAGTDAPLHRIISNKFEEEFLLNVDKEIRIKL</sequence>
<evidence type="ECO:0000313" key="3">
    <source>
        <dbReference type="Proteomes" id="UP000033995"/>
    </source>
</evidence>
<comment type="caution">
    <text evidence="2">The sequence shown here is derived from an EMBL/GenBank/DDBJ whole genome shotgun (WGS) entry which is preliminary data.</text>
</comment>
<keyword evidence="1" id="KW-0812">Transmembrane</keyword>
<accession>A0A0G0CYD5</accession>
<dbReference type="AlphaFoldDB" id="A0A0G0CYD5"/>
<dbReference type="EMBL" id="LBOZ01000001">
    <property type="protein sequence ID" value="KKP48372.1"/>
    <property type="molecule type" value="Genomic_DNA"/>
</dbReference>
<name>A0A0G0CYD5_9BACT</name>
<protein>
    <recommendedName>
        <fullName evidence="4">DUF4012 domain-containing protein</fullName>
    </recommendedName>
</protein>
<evidence type="ECO:0008006" key="4">
    <source>
        <dbReference type="Google" id="ProtNLM"/>
    </source>
</evidence>
<dbReference type="Proteomes" id="UP000033995">
    <property type="component" value="Unassembled WGS sequence"/>
</dbReference>
<proteinExistence type="predicted"/>
<feature type="transmembrane region" description="Helical" evidence="1">
    <location>
        <begin position="38"/>
        <end position="61"/>
    </location>
</feature>
<evidence type="ECO:0000256" key="1">
    <source>
        <dbReference type="SAM" id="Phobius"/>
    </source>
</evidence>
<organism evidence="2 3">
    <name type="scientific">Candidatus Woesebacteria bacterium GW2011_GWA2_33_28</name>
    <dbReference type="NCBI Taxonomy" id="1618561"/>
    <lineage>
        <taxon>Bacteria</taxon>
        <taxon>Candidatus Woeseibacteriota</taxon>
    </lineage>
</organism>
<keyword evidence="1" id="KW-0472">Membrane</keyword>
<dbReference type="InterPro" id="IPR025101">
    <property type="entry name" value="DUF4012"/>
</dbReference>
<dbReference type="Pfam" id="PF13196">
    <property type="entry name" value="DUF4012"/>
    <property type="match status" value="1"/>
</dbReference>
<gene>
    <name evidence="2" type="ORF">UR38_C0001G0168</name>
</gene>
<reference evidence="2 3" key="1">
    <citation type="journal article" date="2015" name="Nature">
        <title>rRNA introns, odd ribosomes, and small enigmatic genomes across a large radiation of phyla.</title>
        <authorList>
            <person name="Brown C.T."/>
            <person name="Hug L.A."/>
            <person name="Thomas B.C."/>
            <person name="Sharon I."/>
            <person name="Castelle C.J."/>
            <person name="Singh A."/>
            <person name="Wilkins M.J."/>
            <person name="Williams K.H."/>
            <person name="Banfield J.F."/>
        </authorList>
    </citation>
    <scope>NUCLEOTIDE SEQUENCE [LARGE SCALE GENOMIC DNA]</scope>
</reference>
<evidence type="ECO:0000313" key="2">
    <source>
        <dbReference type="EMBL" id="KKP48372.1"/>
    </source>
</evidence>
<keyword evidence="1" id="KW-1133">Transmembrane helix</keyword>